<evidence type="ECO:0000313" key="1">
    <source>
        <dbReference type="EMBL" id="JAD72891.1"/>
    </source>
</evidence>
<protein>
    <submittedName>
        <fullName evidence="1">Uncharacterized protein</fullName>
    </submittedName>
</protein>
<reference evidence="1" key="1">
    <citation type="submission" date="2014-09" db="EMBL/GenBank/DDBJ databases">
        <authorList>
            <person name="Magalhaes I.L.F."/>
            <person name="Oliveira U."/>
            <person name="Santos F.R."/>
            <person name="Vidigal T.H.D.A."/>
            <person name="Brescovit A.D."/>
            <person name="Santos A.J."/>
        </authorList>
    </citation>
    <scope>NUCLEOTIDE SEQUENCE</scope>
    <source>
        <tissue evidence="1">Shoot tissue taken approximately 20 cm above the soil surface</tissue>
    </source>
</reference>
<proteinExistence type="predicted"/>
<dbReference type="AlphaFoldDB" id="A0A0A9CBC7"/>
<dbReference type="EMBL" id="GBRH01225004">
    <property type="protein sequence ID" value="JAD72891.1"/>
    <property type="molecule type" value="Transcribed_RNA"/>
</dbReference>
<organism evidence="1">
    <name type="scientific">Arundo donax</name>
    <name type="common">Giant reed</name>
    <name type="synonym">Donax arundinaceus</name>
    <dbReference type="NCBI Taxonomy" id="35708"/>
    <lineage>
        <taxon>Eukaryota</taxon>
        <taxon>Viridiplantae</taxon>
        <taxon>Streptophyta</taxon>
        <taxon>Embryophyta</taxon>
        <taxon>Tracheophyta</taxon>
        <taxon>Spermatophyta</taxon>
        <taxon>Magnoliopsida</taxon>
        <taxon>Liliopsida</taxon>
        <taxon>Poales</taxon>
        <taxon>Poaceae</taxon>
        <taxon>PACMAD clade</taxon>
        <taxon>Arundinoideae</taxon>
        <taxon>Arundineae</taxon>
        <taxon>Arundo</taxon>
    </lineage>
</organism>
<accession>A0A0A9CBC7</accession>
<sequence length="116" mass="12518">MATVLKVLLPPRVTPSSPARVTFPLMGQEALAPPCWVREARPATDLHRALCLEFLSATSWACCSGAACYCPRHHAATVAVHTLGVLNLPRHANPWALSLLDASSPRYLGSSSLWCK</sequence>
<reference evidence="1" key="2">
    <citation type="journal article" date="2015" name="Data Brief">
        <title>Shoot transcriptome of the giant reed, Arundo donax.</title>
        <authorList>
            <person name="Barrero R.A."/>
            <person name="Guerrero F.D."/>
            <person name="Moolhuijzen P."/>
            <person name="Goolsby J.A."/>
            <person name="Tidwell J."/>
            <person name="Bellgard S.E."/>
            <person name="Bellgard M.I."/>
        </authorList>
    </citation>
    <scope>NUCLEOTIDE SEQUENCE</scope>
    <source>
        <tissue evidence="1">Shoot tissue taken approximately 20 cm above the soil surface</tissue>
    </source>
</reference>
<name>A0A0A9CBC7_ARUDO</name>